<keyword evidence="7" id="KW-0687">Ribonucleoprotein</keyword>
<comment type="function">
    <text evidence="5">Acetylates the N-terminal alanine of ribosomal protein bS18.</text>
</comment>
<proteinExistence type="inferred from homology"/>
<dbReference type="EMBL" id="JXSU01000008">
    <property type="protein sequence ID" value="KIS22213.1"/>
    <property type="molecule type" value="Genomic_DNA"/>
</dbReference>
<dbReference type="Pfam" id="PF00583">
    <property type="entry name" value="Acetyltransf_1"/>
    <property type="match status" value="1"/>
</dbReference>
<name>A0A0D0ZTY9_CLOBO</name>
<dbReference type="GO" id="GO:0005737">
    <property type="term" value="C:cytoplasm"/>
    <property type="evidence" value="ECO:0007669"/>
    <property type="project" value="UniProtKB-SubCell"/>
</dbReference>
<dbReference type="OrthoDB" id="9794566at2"/>
<dbReference type="PANTHER" id="PTHR43420">
    <property type="entry name" value="ACETYLTRANSFERASE"/>
    <property type="match status" value="1"/>
</dbReference>
<dbReference type="PANTHER" id="PTHR43420:SF44">
    <property type="entry name" value="ACETYLTRANSFERASE YPEA"/>
    <property type="match status" value="1"/>
</dbReference>
<evidence type="ECO:0000256" key="1">
    <source>
        <dbReference type="ARBA" id="ARBA00005395"/>
    </source>
</evidence>
<dbReference type="SUPFAM" id="SSF55729">
    <property type="entry name" value="Acyl-CoA N-acyltransferases (Nat)"/>
    <property type="match status" value="1"/>
</dbReference>
<keyword evidence="3" id="KW-0808">Transferase</keyword>
<keyword evidence="7" id="KW-0689">Ribosomal protein</keyword>
<evidence type="ECO:0000256" key="5">
    <source>
        <dbReference type="RuleBase" id="RU363094"/>
    </source>
</evidence>
<evidence type="ECO:0000313" key="7">
    <source>
        <dbReference type="EMBL" id="KIS22213.1"/>
    </source>
</evidence>
<dbReference type="PATRIC" id="fig|1379739.3.peg.3837"/>
<dbReference type="AlphaFoldDB" id="A0A0D0ZTY9"/>
<dbReference type="NCBIfam" id="TIGR01575">
    <property type="entry name" value="rimI"/>
    <property type="match status" value="1"/>
</dbReference>
<dbReference type="InterPro" id="IPR050680">
    <property type="entry name" value="YpeA/RimI_acetyltransf"/>
</dbReference>
<dbReference type="HOGENOM" id="CLU_013985_23_3_9"/>
<comment type="similarity">
    <text evidence="1 5">Belongs to the acetyltransferase family. RimI subfamily.</text>
</comment>
<keyword evidence="4" id="KW-0012">Acyltransferase</keyword>
<dbReference type="InterPro" id="IPR006464">
    <property type="entry name" value="AcTrfase_RimI/Ard1"/>
</dbReference>
<dbReference type="Gene3D" id="3.40.630.30">
    <property type="match status" value="1"/>
</dbReference>
<sequence>MNKEDIIVLSFSLEHIDGVMEIDNLSFSVPWSRNSYETELKNKFAKYIVVVDKKTDKVLGFAGMWLIIDECHITNIAVHPYYRRLGIGNILMNEIIEICKKYNITGITLEVRESNAAAKNLYYKYGFKDSGIRKGYYADNNENALLMWKTDL</sequence>
<comment type="subcellular location">
    <subcellularLocation>
        <location evidence="5">Cytoplasm</location>
    </subcellularLocation>
</comment>
<evidence type="ECO:0000313" key="8">
    <source>
        <dbReference type="Proteomes" id="UP000032250"/>
    </source>
</evidence>
<dbReference type="InterPro" id="IPR000182">
    <property type="entry name" value="GNAT_dom"/>
</dbReference>
<reference evidence="7 8" key="1">
    <citation type="submission" date="2014-06" db="EMBL/GenBank/DDBJ databases">
        <title>Genome characterization of distinct group I Clostridium botulinum lineages.</title>
        <authorList>
            <person name="Giordani F."/>
            <person name="Anselmo A."/>
            <person name="Fillo S."/>
            <person name="Palozzi A.M."/>
            <person name="Fortunato A."/>
            <person name="Gentile B."/>
            <person name="Ciammaruconi A."/>
            <person name="Anniballi F."/>
            <person name="De Medici D."/>
            <person name="Lista F."/>
        </authorList>
    </citation>
    <scope>NUCLEOTIDE SEQUENCE [LARGE SCALE GENOMIC DNA]</scope>
    <source>
        <strain evidence="7 8">B2 450</strain>
    </source>
</reference>
<evidence type="ECO:0000256" key="2">
    <source>
        <dbReference type="ARBA" id="ARBA00022490"/>
    </source>
</evidence>
<organism evidence="7 8">
    <name type="scientific">Clostridium botulinum B2 450</name>
    <dbReference type="NCBI Taxonomy" id="1379739"/>
    <lineage>
        <taxon>Bacteria</taxon>
        <taxon>Bacillati</taxon>
        <taxon>Bacillota</taxon>
        <taxon>Clostridia</taxon>
        <taxon>Eubacteriales</taxon>
        <taxon>Clostridiaceae</taxon>
        <taxon>Clostridium</taxon>
    </lineage>
</organism>
<dbReference type="PROSITE" id="PS51186">
    <property type="entry name" value="GNAT"/>
    <property type="match status" value="1"/>
</dbReference>
<comment type="caution">
    <text evidence="7">The sequence shown here is derived from an EMBL/GenBank/DDBJ whole genome shotgun (WGS) entry which is preliminary data.</text>
</comment>
<feature type="domain" description="N-acetyltransferase" evidence="6">
    <location>
        <begin position="6"/>
        <end position="152"/>
    </location>
</feature>
<dbReference type="EC" id="2.3.1.266" evidence="5"/>
<dbReference type="RefSeq" id="WP_043032554.1">
    <property type="nucleotide sequence ID" value="NZ_JXSU01000008.1"/>
</dbReference>
<dbReference type="GO" id="GO:0008999">
    <property type="term" value="F:protein-N-terminal-alanine acetyltransferase activity"/>
    <property type="evidence" value="ECO:0007669"/>
    <property type="project" value="UniProtKB-EC"/>
</dbReference>
<protein>
    <recommendedName>
        <fullName evidence="5">[Ribosomal protein bS18]-alanine N-acetyltransferase</fullName>
        <ecNumber evidence="5">2.3.1.266</ecNumber>
    </recommendedName>
</protein>
<evidence type="ECO:0000256" key="4">
    <source>
        <dbReference type="ARBA" id="ARBA00023315"/>
    </source>
</evidence>
<evidence type="ECO:0000256" key="3">
    <source>
        <dbReference type="ARBA" id="ARBA00022679"/>
    </source>
</evidence>
<accession>A0A0D0ZTY9</accession>
<dbReference type="Proteomes" id="UP000032250">
    <property type="component" value="Unassembled WGS sequence"/>
</dbReference>
<dbReference type="CDD" id="cd04301">
    <property type="entry name" value="NAT_SF"/>
    <property type="match status" value="1"/>
</dbReference>
<gene>
    <name evidence="7" type="ORF">N495_17290</name>
</gene>
<dbReference type="GO" id="GO:0005840">
    <property type="term" value="C:ribosome"/>
    <property type="evidence" value="ECO:0007669"/>
    <property type="project" value="UniProtKB-KW"/>
</dbReference>
<evidence type="ECO:0000259" key="6">
    <source>
        <dbReference type="PROSITE" id="PS51186"/>
    </source>
</evidence>
<comment type="catalytic activity">
    <reaction evidence="5">
        <text>N-terminal L-alanyl-[ribosomal protein bS18] + acetyl-CoA = N-terminal N(alpha)-acetyl-L-alanyl-[ribosomal protein bS18] + CoA + H(+)</text>
        <dbReference type="Rhea" id="RHEA:43756"/>
        <dbReference type="Rhea" id="RHEA-COMP:10676"/>
        <dbReference type="Rhea" id="RHEA-COMP:10677"/>
        <dbReference type="ChEBI" id="CHEBI:15378"/>
        <dbReference type="ChEBI" id="CHEBI:57287"/>
        <dbReference type="ChEBI" id="CHEBI:57288"/>
        <dbReference type="ChEBI" id="CHEBI:64718"/>
        <dbReference type="ChEBI" id="CHEBI:83683"/>
        <dbReference type="EC" id="2.3.1.266"/>
    </reaction>
</comment>
<keyword evidence="2 5" id="KW-0963">Cytoplasm</keyword>
<dbReference type="InterPro" id="IPR016181">
    <property type="entry name" value="Acyl_CoA_acyltransferase"/>
</dbReference>